<name>A0A5J6VNL1_9VIRU</name>
<dbReference type="InterPro" id="IPR003593">
    <property type="entry name" value="AAA+_ATPase"/>
</dbReference>
<feature type="domain" description="AAA+ ATPase" evidence="3">
    <location>
        <begin position="35"/>
        <end position="171"/>
    </location>
</feature>
<dbReference type="CDD" id="cd00009">
    <property type="entry name" value="AAA"/>
    <property type="match status" value="1"/>
</dbReference>
<evidence type="ECO:0000313" key="4">
    <source>
        <dbReference type="EMBL" id="QFG74964.1"/>
    </source>
</evidence>
<organism evidence="4">
    <name type="scientific">Megaviridae environmental sample</name>
    <dbReference type="NCBI Taxonomy" id="1737588"/>
    <lineage>
        <taxon>Viruses</taxon>
        <taxon>Varidnaviria</taxon>
        <taxon>Bamfordvirae</taxon>
        <taxon>Nucleocytoviricota</taxon>
        <taxon>Megaviricetes</taxon>
        <taxon>Imitervirales</taxon>
        <taxon>Mimiviridae</taxon>
        <taxon>environmental samples</taxon>
    </lineage>
</organism>
<dbReference type="SMART" id="SM00382">
    <property type="entry name" value="AAA"/>
    <property type="match status" value="1"/>
</dbReference>
<dbReference type="GO" id="GO:0006260">
    <property type="term" value="P:DNA replication"/>
    <property type="evidence" value="ECO:0007669"/>
    <property type="project" value="UniProtKB-KW"/>
</dbReference>
<sequence length="424" mass="50131">MDYKVFNKILNRDSINKEITQFLRKFESNKQNVSIKRGVYIYGESGIGKTYLVNTLLSSLNYDIITYNSNHVRNKSAMELIAKNNISDTNVFTMLTGQNKKMVIVMDEIDSMNDKGGLGYLIKLIRPKKTKKQLQEQISQLPIICIGNNSEERKIKELMNVCISIHLKKPTDKQLGDIINIMMPNLNAGLKSQSISYIEQDFRKLEHLYHLYKYDEFSEYTNILAILQKKNNNNNIKQITNQLLIKNDVKNLLDLKNIINDTDKTTVALLWHENVIDLFDYKHSPNETISLYNKLLDNICLSDYIDRIIFQKQLWDLNELSFYIKTIYNNYLLHAYCDKIMTPSTIRFTKILTKYSSEYNNYTFFQNICTNLHMNKKNIFLLFLMFQTLTEKQKTDMYDYFEQNNVFHLDINRMIKYIHTIIEE</sequence>
<dbReference type="GO" id="GO:0005524">
    <property type="term" value="F:ATP binding"/>
    <property type="evidence" value="ECO:0007669"/>
    <property type="project" value="InterPro"/>
</dbReference>
<dbReference type="Pfam" id="PF08519">
    <property type="entry name" value="RFC1"/>
    <property type="match status" value="1"/>
</dbReference>
<dbReference type="Pfam" id="PF00004">
    <property type="entry name" value="AAA"/>
    <property type="match status" value="1"/>
</dbReference>
<dbReference type="SUPFAM" id="SSF48019">
    <property type="entry name" value="post-AAA+ oligomerization domain-like"/>
    <property type="match status" value="1"/>
</dbReference>
<dbReference type="InterPro" id="IPR027417">
    <property type="entry name" value="P-loop_NTPase"/>
</dbReference>
<keyword evidence="2" id="KW-0235">DNA replication</keyword>
<dbReference type="SUPFAM" id="SSF52540">
    <property type="entry name" value="P-loop containing nucleoside triphosphate hydrolases"/>
    <property type="match status" value="1"/>
</dbReference>
<dbReference type="InterPro" id="IPR008921">
    <property type="entry name" value="DNA_pol3_clamp-load_cplx_C"/>
</dbReference>
<comment type="similarity">
    <text evidence="1">Belongs to the activator 1 large subunit family.</text>
</comment>
<proteinExistence type="inferred from homology"/>
<evidence type="ECO:0000256" key="1">
    <source>
        <dbReference type="ARBA" id="ARBA00006116"/>
    </source>
</evidence>
<dbReference type="InterPro" id="IPR013725">
    <property type="entry name" value="DNA_replication_fac_RFC1_C"/>
</dbReference>
<dbReference type="PANTHER" id="PTHR23389:SF6">
    <property type="entry name" value="REPLICATION FACTOR C SUBUNIT 1"/>
    <property type="match status" value="1"/>
</dbReference>
<protein>
    <recommendedName>
        <fullName evidence="3">AAA+ ATPase domain-containing protein</fullName>
    </recommendedName>
</protein>
<dbReference type="PANTHER" id="PTHR23389">
    <property type="entry name" value="CHROMOSOME TRANSMISSION FIDELITY FACTOR 18"/>
    <property type="match status" value="1"/>
</dbReference>
<evidence type="ECO:0000259" key="3">
    <source>
        <dbReference type="SMART" id="SM00382"/>
    </source>
</evidence>
<dbReference type="GO" id="GO:0003677">
    <property type="term" value="F:DNA binding"/>
    <property type="evidence" value="ECO:0007669"/>
    <property type="project" value="InterPro"/>
</dbReference>
<dbReference type="EMBL" id="MN448295">
    <property type="protein sequence ID" value="QFG74964.1"/>
    <property type="molecule type" value="Genomic_DNA"/>
</dbReference>
<accession>A0A5J6VNL1</accession>
<dbReference type="Gene3D" id="3.40.50.300">
    <property type="entry name" value="P-loop containing nucleotide triphosphate hydrolases"/>
    <property type="match status" value="1"/>
</dbReference>
<dbReference type="InterPro" id="IPR003959">
    <property type="entry name" value="ATPase_AAA_core"/>
</dbReference>
<dbReference type="Gene3D" id="1.20.272.10">
    <property type="match status" value="1"/>
</dbReference>
<dbReference type="GO" id="GO:0003689">
    <property type="term" value="F:DNA clamp loader activity"/>
    <property type="evidence" value="ECO:0007669"/>
    <property type="project" value="InterPro"/>
</dbReference>
<evidence type="ECO:0000256" key="2">
    <source>
        <dbReference type="ARBA" id="ARBA00022705"/>
    </source>
</evidence>
<reference evidence="4" key="1">
    <citation type="journal article" date="2019" name="Philos. Trans. R. Soc. Lond., B, Biol. Sci.">
        <title>Targeted metagenomic recovery of four divergent viruses reveals shared and distinctive characteristics of giant viruses of marine eukaryotes.</title>
        <authorList>
            <person name="Needham D.M."/>
            <person name="Poirier C."/>
            <person name="Hehenberger E."/>
            <person name="Jimenez V."/>
            <person name="Swalwell J.E."/>
            <person name="Santoro A.E."/>
            <person name="Worden A.Z."/>
        </authorList>
    </citation>
    <scope>NUCLEOTIDE SEQUENCE</scope>
    <source>
        <strain evidence="4">OPacV-421</strain>
    </source>
</reference>
<dbReference type="GO" id="GO:0016887">
    <property type="term" value="F:ATP hydrolysis activity"/>
    <property type="evidence" value="ECO:0007669"/>
    <property type="project" value="InterPro"/>
</dbReference>